<dbReference type="InterPro" id="IPR050425">
    <property type="entry name" value="NAD(P)_dehydrat-like"/>
</dbReference>
<dbReference type="GO" id="GO:0016616">
    <property type="term" value="F:oxidoreductase activity, acting on the CH-OH group of donors, NAD or NADP as acceptor"/>
    <property type="evidence" value="ECO:0007669"/>
    <property type="project" value="TreeGrafter"/>
</dbReference>
<reference evidence="4" key="1">
    <citation type="submission" date="2021-05" db="EMBL/GenBank/DDBJ databases">
        <authorList>
            <person name="Stam R."/>
        </authorList>
    </citation>
    <scope>NUCLEOTIDE SEQUENCE</scope>
    <source>
        <strain evidence="4">CS162</strain>
    </source>
</reference>
<dbReference type="Pfam" id="PF01370">
    <property type="entry name" value="Epimerase"/>
    <property type="match status" value="1"/>
</dbReference>
<dbReference type="SUPFAM" id="SSF51735">
    <property type="entry name" value="NAD(P)-binding Rossmann-fold domains"/>
    <property type="match status" value="1"/>
</dbReference>
<dbReference type="PANTHER" id="PTHR10366">
    <property type="entry name" value="NAD DEPENDENT EPIMERASE/DEHYDRATASE"/>
    <property type="match status" value="1"/>
</dbReference>
<dbReference type="PANTHER" id="PTHR10366:SF562">
    <property type="entry name" value="ALDEHYDE REDUCTASE II (AFU_ORTHOLOGUE AFUA_1G11360)"/>
    <property type="match status" value="1"/>
</dbReference>
<evidence type="ECO:0000313" key="5">
    <source>
        <dbReference type="Proteomes" id="UP000676310"/>
    </source>
</evidence>
<dbReference type="EMBL" id="CAJRGZ010000017">
    <property type="protein sequence ID" value="CAG5156766.1"/>
    <property type="molecule type" value="Genomic_DNA"/>
</dbReference>
<dbReference type="Proteomes" id="UP000676310">
    <property type="component" value="Unassembled WGS sequence"/>
</dbReference>
<dbReference type="OrthoDB" id="2735536at2759"/>
<evidence type="ECO:0000313" key="4">
    <source>
        <dbReference type="EMBL" id="CAG5156766.1"/>
    </source>
</evidence>
<name>A0A8J2HYP2_9PLEO</name>
<evidence type="ECO:0000256" key="1">
    <source>
        <dbReference type="ARBA" id="ARBA00023002"/>
    </source>
</evidence>
<dbReference type="GeneID" id="67016241"/>
<comment type="similarity">
    <text evidence="2">Belongs to the NAD(P)-dependent epimerase/dehydratase family. Dihydroflavonol-4-reductase subfamily.</text>
</comment>
<feature type="domain" description="NAD-dependent epimerase/dehydratase" evidence="3">
    <location>
        <begin position="15"/>
        <end position="270"/>
    </location>
</feature>
<protein>
    <recommendedName>
        <fullName evidence="3">NAD-dependent epimerase/dehydratase domain-containing protein</fullName>
    </recommendedName>
</protein>
<evidence type="ECO:0000256" key="2">
    <source>
        <dbReference type="ARBA" id="ARBA00023445"/>
    </source>
</evidence>
<keyword evidence="1" id="KW-0560">Oxidoreductase</keyword>
<dbReference type="InterPro" id="IPR036291">
    <property type="entry name" value="NAD(P)-bd_dom_sf"/>
</dbReference>
<dbReference type="RefSeq" id="XP_043168109.1">
    <property type="nucleotide sequence ID" value="XM_043312174.1"/>
</dbReference>
<gene>
    <name evidence="4" type="ORF">ALTATR162_LOCUS4560</name>
</gene>
<sequence>MVAFDSPAIAPGSTVLVTGANGFVGAHVTDQLLQQGYKVRGTVRDAAKHQWLVDLFSQKYGQDKFELITVKDMREPGAFDDAVSGVSGIAHVALVRSMDVTPDELIRITVAGTLSCLQAAAKEPSVKRFVLTSSSAAVRSLQAYRGTDTVSADEYDEQTLALSKNIPDALPPMHKFMIAYFASKVAAEQAFWQWVKNNKPHFSVNAVLPCTIYGSPLDVAHQGFPSTAKIPLQILDGDTDSIRHVQRFYYVHVQDVARLHVAGLIHPTTSDERIFAYAAPYSINEFFDIFTKSVSGYKHQEKLAGLDFPLAEIGPRGKAEALLKDMGRPGFVEIGRDHCQQH</sequence>
<dbReference type="Gene3D" id="3.40.50.720">
    <property type="entry name" value="NAD(P)-binding Rossmann-like Domain"/>
    <property type="match status" value="1"/>
</dbReference>
<dbReference type="AlphaFoldDB" id="A0A8J2HYP2"/>
<dbReference type="InterPro" id="IPR001509">
    <property type="entry name" value="Epimerase_deHydtase"/>
</dbReference>
<proteinExistence type="inferred from homology"/>
<accession>A0A8J2HYP2</accession>
<organism evidence="4 5">
    <name type="scientific">Alternaria atra</name>
    <dbReference type="NCBI Taxonomy" id="119953"/>
    <lineage>
        <taxon>Eukaryota</taxon>
        <taxon>Fungi</taxon>
        <taxon>Dikarya</taxon>
        <taxon>Ascomycota</taxon>
        <taxon>Pezizomycotina</taxon>
        <taxon>Dothideomycetes</taxon>
        <taxon>Pleosporomycetidae</taxon>
        <taxon>Pleosporales</taxon>
        <taxon>Pleosporineae</taxon>
        <taxon>Pleosporaceae</taxon>
        <taxon>Alternaria</taxon>
        <taxon>Alternaria sect. Ulocladioides</taxon>
    </lineage>
</organism>
<comment type="caution">
    <text evidence="4">The sequence shown here is derived from an EMBL/GenBank/DDBJ whole genome shotgun (WGS) entry which is preliminary data.</text>
</comment>
<keyword evidence="5" id="KW-1185">Reference proteome</keyword>
<evidence type="ECO:0000259" key="3">
    <source>
        <dbReference type="Pfam" id="PF01370"/>
    </source>
</evidence>